<dbReference type="PANTHER" id="PTHR19372:SF7">
    <property type="entry name" value="SULFITE OXIDASE, MITOCHONDRIAL"/>
    <property type="match status" value="1"/>
</dbReference>
<accession>J3NS65</accession>
<dbReference type="SUPFAM" id="SSF63380">
    <property type="entry name" value="Riboflavin synthase domain-like"/>
    <property type="match status" value="1"/>
</dbReference>
<dbReference type="RefSeq" id="XP_009220166.1">
    <property type="nucleotide sequence ID" value="XM_009221902.1"/>
</dbReference>
<evidence type="ECO:0000259" key="22">
    <source>
        <dbReference type="PROSITE" id="PS51384"/>
    </source>
</evidence>
<keyword evidence="14" id="KW-0560">Oxidoreductase</keyword>
<comment type="cofactor">
    <cofactor evidence="1">
        <name>heme</name>
        <dbReference type="ChEBI" id="CHEBI:30413"/>
    </cofactor>
</comment>
<comment type="cofactor">
    <cofactor evidence="2">
        <name>FAD</name>
        <dbReference type="ChEBI" id="CHEBI:57692"/>
    </cofactor>
</comment>
<dbReference type="InterPro" id="IPR036374">
    <property type="entry name" value="OxRdtase_Mopterin-bd_sf"/>
</dbReference>
<dbReference type="InterPro" id="IPR000572">
    <property type="entry name" value="OxRdtase_Mopterin-bd_dom"/>
</dbReference>
<dbReference type="FunFam" id="3.10.120.10:FF:000016">
    <property type="entry name" value="Nitrate reductase"/>
    <property type="match status" value="1"/>
</dbReference>
<dbReference type="InterPro" id="IPR018506">
    <property type="entry name" value="Cyt_B5_heme-BS"/>
</dbReference>
<keyword evidence="10" id="KW-0285">Flavoprotein</keyword>
<evidence type="ECO:0000256" key="2">
    <source>
        <dbReference type="ARBA" id="ARBA00001974"/>
    </source>
</evidence>
<dbReference type="VEuPathDB" id="FungiDB:GGTG_04111"/>
<evidence type="ECO:0000256" key="9">
    <source>
        <dbReference type="ARBA" id="ARBA00022617"/>
    </source>
</evidence>
<feature type="region of interest" description="Disordered" evidence="20">
    <location>
        <begin position="19"/>
        <end position="77"/>
    </location>
</feature>
<dbReference type="eggNOG" id="KOG0535">
    <property type="taxonomic scope" value="Eukaryota"/>
</dbReference>
<evidence type="ECO:0000256" key="1">
    <source>
        <dbReference type="ARBA" id="ARBA00001971"/>
    </source>
</evidence>
<dbReference type="PROSITE" id="PS50255">
    <property type="entry name" value="CYTOCHROME_B5_2"/>
    <property type="match status" value="1"/>
</dbReference>
<dbReference type="HOGENOM" id="CLU_003827_4_0_1"/>
<dbReference type="GeneID" id="20344569"/>
<dbReference type="eggNOG" id="KOG0534">
    <property type="taxonomic scope" value="Eukaryota"/>
</dbReference>
<dbReference type="InterPro" id="IPR001433">
    <property type="entry name" value="OxRdtase_FAD/NAD-bd"/>
</dbReference>
<dbReference type="EC" id="1.7.1.3" evidence="6"/>
<keyword evidence="16" id="KW-0534">Nitrate assimilation</keyword>
<dbReference type="Pfam" id="PF00174">
    <property type="entry name" value="Oxidored_molyb"/>
    <property type="match status" value="1"/>
</dbReference>
<keyword evidence="12" id="KW-0274">FAD</keyword>
<dbReference type="InterPro" id="IPR008335">
    <property type="entry name" value="Mopterin_OxRdtase_euk"/>
</dbReference>
<dbReference type="Gene3D" id="3.40.50.80">
    <property type="entry name" value="Nucleotide-binding domain of ferredoxin-NADP reductase (FNR) module"/>
    <property type="match status" value="1"/>
</dbReference>
<dbReference type="SUPFAM" id="SSF81296">
    <property type="entry name" value="E set domains"/>
    <property type="match status" value="1"/>
</dbReference>
<organism evidence="23">
    <name type="scientific">Gaeumannomyces tritici (strain R3-111a-1)</name>
    <name type="common">Wheat and barley take-all root rot fungus</name>
    <name type="synonym">Gaeumannomyces graminis var. tritici</name>
    <dbReference type="NCBI Taxonomy" id="644352"/>
    <lineage>
        <taxon>Eukaryota</taxon>
        <taxon>Fungi</taxon>
        <taxon>Dikarya</taxon>
        <taxon>Ascomycota</taxon>
        <taxon>Pezizomycotina</taxon>
        <taxon>Sordariomycetes</taxon>
        <taxon>Sordariomycetidae</taxon>
        <taxon>Magnaporthales</taxon>
        <taxon>Magnaporthaceae</taxon>
        <taxon>Gaeumannomyces</taxon>
    </lineage>
</organism>
<dbReference type="SUPFAM" id="SSF55856">
    <property type="entry name" value="Cytochrome b5-like heme/steroid binding domain"/>
    <property type="match status" value="1"/>
</dbReference>
<dbReference type="Gene3D" id="3.90.420.10">
    <property type="entry name" value="Oxidoreductase, molybdopterin-binding domain"/>
    <property type="match status" value="1"/>
</dbReference>
<dbReference type="GO" id="GO:0008482">
    <property type="term" value="F:sulfite oxidase activity"/>
    <property type="evidence" value="ECO:0007669"/>
    <property type="project" value="TreeGrafter"/>
</dbReference>
<dbReference type="FunFam" id="3.90.420.10:FF:000005">
    <property type="entry name" value="Nitrate reductase"/>
    <property type="match status" value="1"/>
</dbReference>
<keyword evidence="13" id="KW-0521">NADP</keyword>
<dbReference type="Pfam" id="PF00970">
    <property type="entry name" value="FAD_binding_6"/>
    <property type="match status" value="1"/>
</dbReference>
<dbReference type="Pfam" id="PF00173">
    <property type="entry name" value="Cyt-b5"/>
    <property type="match status" value="1"/>
</dbReference>
<keyword evidence="15" id="KW-0408">Iron</keyword>
<evidence type="ECO:0000256" key="18">
    <source>
        <dbReference type="ARBA" id="ARBA00049155"/>
    </source>
</evidence>
<dbReference type="AlphaFoldDB" id="J3NS65"/>
<proteinExistence type="inferred from homology"/>
<evidence type="ECO:0000256" key="19">
    <source>
        <dbReference type="PIRSR" id="PIRSR000233-1"/>
    </source>
</evidence>
<dbReference type="Pfam" id="PF00175">
    <property type="entry name" value="NAD_binding_1"/>
    <property type="match status" value="1"/>
</dbReference>
<keyword evidence="8 19" id="KW-0500">Molybdenum</keyword>
<dbReference type="GO" id="GO:0030151">
    <property type="term" value="F:molybdenum ion binding"/>
    <property type="evidence" value="ECO:0007669"/>
    <property type="project" value="InterPro"/>
</dbReference>
<evidence type="ECO:0000256" key="15">
    <source>
        <dbReference type="ARBA" id="ARBA00023004"/>
    </source>
</evidence>
<dbReference type="STRING" id="644352.J3NS65"/>
<dbReference type="Gene3D" id="2.40.30.10">
    <property type="entry name" value="Translation factors"/>
    <property type="match status" value="1"/>
</dbReference>
<keyword evidence="9" id="KW-0349">Heme</keyword>
<reference evidence="24" key="5">
    <citation type="submission" date="2018-04" db="UniProtKB">
        <authorList>
            <consortium name="EnsemblFungi"/>
        </authorList>
    </citation>
    <scope>IDENTIFICATION</scope>
    <source>
        <strain evidence="24">R3-111a-1</strain>
    </source>
</reference>
<evidence type="ECO:0000256" key="20">
    <source>
        <dbReference type="SAM" id="MobiDB-lite"/>
    </source>
</evidence>
<evidence type="ECO:0000256" key="6">
    <source>
        <dbReference type="ARBA" id="ARBA00012673"/>
    </source>
</evidence>
<dbReference type="GO" id="GO:0006790">
    <property type="term" value="P:sulfur compound metabolic process"/>
    <property type="evidence" value="ECO:0007669"/>
    <property type="project" value="TreeGrafter"/>
</dbReference>
<evidence type="ECO:0000259" key="21">
    <source>
        <dbReference type="PROSITE" id="PS50255"/>
    </source>
</evidence>
<evidence type="ECO:0000313" key="25">
    <source>
        <dbReference type="Proteomes" id="UP000006039"/>
    </source>
</evidence>
<evidence type="ECO:0000256" key="11">
    <source>
        <dbReference type="ARBA" id="ARBA00022723"/>
    </source>
</evidence>
<comment type="cofactor">
    <cofactor evidence="19">
        <name>Mo-molybdopterin</name>
        <dbReference type="ChEBI" id="CHEBI:71302"/>
    </cofactor>
    <text evidence="19">Binds 1 Mo-molybdopterin (Mo-MPT) cofactor per subunit.</text>
</comment>
<dbReference type="CDD" id="cd06183">
    <property type="entry name" value="cyt_b5_reduct_like"/>
    <property type="match status" value="1"/>
</dbReference>
<evidence type="ECO:0000256" key="13">
    <source>
        <dbReference type="ARBA" id="ARBA00022857"/>
    </source>
</evidence>
<comment type="catalytic activity">
    <reaction evidence="18">
        <text>nitrite + NADP(+) + H2O = nitrate + NADPH + H(+)</text>
        <dbReference type="Rhea" id="RHEA:19061"/>
        <dbReference type="ChEBI" id="CHEBI:15377"/>
        <dbReference type="ChEBI" id="CHEBI:15378"/>
        <dbReference type="ChEBI" id="CHEBI:16301"/>
        <dbReference type="ChEBI" id="CHEBI:17632"/>
        <dbReference type="ChEBI" id="CHEBI:57783"/>
        <dbReference type="ChEBI" id="CHEBI:58349"/>
        <dbReference type="EC" id="1.7.1.3"/>
    </reaction>
</comment>
<dbReference type="OrthoDB" id="432685at2759"/>
<dbReference type="SUPFAM" id="SSF52343">
    <property type="entry name" value="Ferredoxin reductase-like, C-terminal NADP-linked domain"/>
    <property type="match status" value="1"/>
</dbReference>
<reference evidence="25" key="1">
    <citation type="submission" date="2010-07" db="EMBL/GenBank/DDBJ databases">
        <title>The genome sequence of Gaeumannomyces graminis var. tritici strain R3-111a-1.</title>
        <authorList>
            <consortium name="The Broad Institute Genome Sequencing Platform"/>
            <person name="Ma L.-J."/>
            <person name="Dead R."/>
            <person name="Young S."/>
            <person name="Zeng Q."/>
            <person name="Koehrsen M."/>
            <person name="Alvarado L."/>
            <person name="Berlin A."/>
            <person name="Chapman S.B."/>
            <person name="Chen Z."/>
            <person name="Freedman E."/>
            <person name="Gellesch M."/>
            <person name="Goldberg J."/>
            <person name="Griggs A."/>
            <person name="Gujja S."/>
            <person name="Heilman E.R."/>
            <person name="Heiman D."/>
            <person name="Hepburn T."/>
            <person name="Howarth C."/>
            <person name="Jen D."/>
            <person name="Larson L."/>
            <person name="Mehta T."/>
            <person name="Neiman D."/>
            <person name="Pearson M."/>
            <person name="Roberts A."/>
            <person name="Saif S."/>
            <person name="Shea T."/>
            <person name="Shenoy N."/>
            <person name="Sisk P."/>
            <person name="Stolte C."/>
            <person name="Sykes S."/>
            <person name="Walk T."/>
            <person name="White J."/>
            <person name="Yandava C."/>
            <person name="Haas B."/>
            <person name="Nusbaum C."/>
            <person name="Birren B."/>
        </authorList>
    </citation>
    <scope>NUCLEOTIDE SEQUENCE [LARGE SCALE GENOMIC DNA]</scope>
    <source>
        <strain evidence="25">R3-111a-1</strain>
    </source>
</reference>
<dbReference type="Gene3D" id="2.60.40.650">
    <property type="match status" value="1"/>
</dbReference>
<dbReference type="Gene3D" id="3.10.120.10">
    <property type="entry name" value="Cytochrome b5-like heme/steroid binding domain"/>
    <property type="match status" value="1"/>
</dbReference>
<dbReference type="Pfam" id="PF03404">
    <property type="entry name" value="Mo-co_dimer"/>
    <property type="match status" value="1"/>
</dbReference>
<evidence type="ECO:0000256" key="17">
    <source>
        <dbReference type="ARBA" id="ARBA00023157"/>
    </source>
</evidence>
<feature type="binding site" evidence="19">
    <location>
        <position position="183"/>
    </location>
    <ligand>
        <name>Mo-molybdopterin</name>
        <dbReference type="ChEBI" id="CHEBI:71302"/>
    </ligand>
    <ligandPart>
        <name>Mo</name>
        <dbReference type="ChEBI" id="CHEBI:28685"/>
    </ligandPart>
</feature>
<dbReference type="PRINTS" id="PR00406">
    <property type="entry name" value="CYTB5RDTASE"/>
</dbReference>
<evidence type="ECO:0000256" key="14">
    <source>
        <dbReference type="ARBA" id="ARBA00023002"/>
    </source>
</evidence>
<dbReference type="InterPro" id="IPR008333">
    <property type="entry name" value="Cbr1-like_FAD-bd_dom"/>
</dbReference>
<dbReference type="GO" id="GO:0050464">
    <property type="term" value="F:nitrate reductase (NADPH) activity"/>
    <property type="evidence" value="ECO:0007669"/>
    <property type="project" value="UniProtKB-EC"/>
</dbReference>
<evidence type="ECO:0000313" key="24">
    <source>
        <dbReference type="EnsemblFungi" id="EJT79021"/>
    </source>
</evidence>
<dbReference type="InterPro" id="IPR012137">
    <property type="entry name" value="Nitr_rd_NADH"/>
</dbReference>
<keyword evidence="17" id="KW-1015">Disulfide bond</keyword>
<dbReference type="SMART" id="SM01117">
    <property type="entry name" value="Cyt-b5"/>
    <property type="match status" value="1"/>
</dbReference>
<evidence type="ECO:0000256" key="12">
    <source>
        <dbReference type="ARBA" id="ARBA00022827"/>
    </source>
</evidence>
<evidence type="ECO:0000256" key="16">
    <source>
        <dbReference type="ARBA" id="ARBA00023063"/>
    </source>
</evidence>
<dbReference type="GO" id="GO:0006809">
    <property type="term" value="P:nitric oxide biosynthetic process"/>
    <property type="evidence" value="ECO:0007669"/>
    <property type="project" value="InterPro"/>
</dbReference>
<reference evidence="24" key="4">
    <citation type="journal article" date="2015" name="G3 (Bethesda)">
        <title>Genome sequences of three phytopathogenic species of the Magnaporthaceae family of fungi.</title>
        <authorList>
            <person name="Okagaki L.H."/>
            <person name="Nunes C.C."/>
            <person name="Sailsbery J."/>
            <person name="Clay B."/>
            <person name="Brown D."/>
            <person name="John T."/>
            <person name="Oh Y."/>
            <person name="Young N."/>
            <person name="Fitzgerald M."/>
            <person name="Haas B.J."/>
            <person name="Zeng Q."/>
            <person name="Young S."/>
            <person name="Adiconis X."/>
            <person name="Fan L."/>
            <person name="Levin J.Z."/>
            <person name="Mitchell T.K."/>
            <person name="Okubara P.A."/>
            <person name="Farman M.L."/>
            <person name="Kohn L.M."/>
            <person name="Birren B."/>
            <person name="Ma L.-J."/>
            <person name="Dean R.A."/>
        </authorList>
    </citation>
    <scope>NUCLEOTIDE SEQUENCE</scope>
    <source>
        <strain evidence="24">R3-111a-1</strain>
    </source>
</reference>
<dbReference type="PRINTS" id="PR00407">
    <property type="entry name" value="EUMOPTERIN"/>
</dbReference>
<dbReference type="EMBL" id="GL385396">
    <property type="protein sequence ID" value="EJT79021.1"/>
    <property type="molecule type" value="Genomic_DNA"/>
</dbReference>
<dbReference type="InterPro" id="IPR017927">
    <property type="entry name" value="FAD-bd_FR_type"/>
</dbReference>
<dbReference type="PROSITE" id="PS00191">
    <property type="entry name" value="CYTOCHROME_B5_1"/>
    <property type="match status" value="1"/>
</dbReference>
<dbReference type="GO" id="GO:0020037">
    <property type="term" value="F:heme binding"/>
    <property type="evidence" value="ECO:0007669"/>
    <property type="project" value="InterPro"/>
</dbReference>
<dbReference type="GO" id="GO:0042128">
    <property type="term" value="P:nitrate assimilation"/>
    <property type="evidence" value="ECO:0007669"/>
    <property type="project" value="UniProtKB-KW"/>
</dbReference>
<comment type="similarity">
    <text evidence="4">Belongs to the nitrate reductase family.</text>
</comment>
<dbReference type="InterPro" id="IPR001199">
    <property type="entry name" value="Cyt_B5-like_heme/steroid-bd"/>
</dbReference>
<dbReference type="PIRSF" id="PIRSF000233">
    <property type="entry name" value="Nitr_rd_NADH"/>
    <property type="match status" value="1"/>
</dbReference>
<sequence>MASADTLAMEVIVGIEPTSLRSSSPPVKKVDVFPPSPARTLADSRQSSFSLDAVPYEAIKPPTDDNAPRPYPLPPASRQNKVLAEDLKTPDSHVERDPRLIRLTGVHPFNVEAPLSDLYNEGFLTTKDLHYVRNHGSVPRVEDADMLGWEFSVEGMVEMPIRLTLRDLLREYEQLTYPITLVCAGNRRKEQNVVRKTKGFSWGAAGLSTSLWTGVALGDLLSRAVPRRGARYVYFEGADKLPNGYYGTSIKLGWAMDPNRGIMVAHRMNGEVLHPDHGKPLRIVIPGQIGGRSVKWLKRIVVSSEPSDNWYHIYDNRVLPTMVSPEASANLPEVWKDERYAIYDLNTNSATCFPAHDETVPVTESGAYKLRGYAYAGGGKRVTRMEVTLDKGKTWALAEIIYPEDDYRLAAEGDTLYGGKVDLSWRDACFCWCFWELDVPLAELAAAEDVMVRAMDDAMMVQPRDMYWSVLGMMNNPWYRIVVHREADGHALRFEHPTQPALIAGGWMERIKKAGGNLSNGFWGEKTTSDDDGQAAATAEEPAKEICMVDKSADRQITMEELKKHESEDQPWFVVNGQVYDGTKFLEGHPGGAASIVGAAGQDVSEEFLTIHSENAKAMMPEYHIGSLDEASRAALADPEPASSEISGEKRPVFLQSKAWSKALLSGKRKISEDTIVFNFTLDHPDQEIGLPVGQHLMMRLRDPVTREAIIRAYTPISETTDRGVLHVLVKIYAPGGAGGRAEGGKMTTALSHLPVGHWVDFKGPVGKFEYLGGGRFTLGGRARAARRRFVMICGGSGVTPVFQVLRAVAREPPADDGPTRCLLLDGNRAEEDILCRAELDALASGSGGRCQIVHSLTRPSESWAGRRGRMDREFFEREVGRRPAGDDDDDGDDDCGDVVLVCGPEALESSVRKIFTKDLGWRDEDLIFF</sequence>
<keyword evidence="11 19" id="KW-0479">Metal-binding</keyword>
<dbReference type="EnsemblFungi" id="EJT79021">
    <property type="protein sequence ID" value="EJT79021"/>
    <property type="gene ID" value="GGTG_04111"/>
</dbReference>
<dbReference type="eggNOG" id="KOG0537">
    <property type="taxonomic scope" value="Eukaryota"/>
</dbReference>
<evidence type="ECO:0000313" key="23">
    <source>
        <dbReference type="EMBL" id="EJT79021.1"/>
    </source>
</evidence>
<evidence type="ECO:0000256" key="3">
    <source>
        <dbReference type="ARBA" id="ARBA00003838"/>
    </source>
</evidence>
<dbReference type="PANTHER" id="PTHR19372">
    <property type="entry name" value="SULFITE REDUCTASE"/>
    <property type="match status" value="1"/>
</dbReference>
<evidence type="ECO:0000256" key="7">
    <source>
        <dbReference type="ARBA" id="ARBA00015499"/>
    </source>
</evidence>
<protein>
    <recommendedName>
        <fullName evidence="7">Nitrate reductase [NADPH]</fullName>
        <ecNumber evidence="6">1.7.1.3</ecNumber>
    </recommendedName>
</protein>
<dbReference type="InterPro" id="IPR036400">
    <property type="entry name" value="Cyt_B5-like_heme/steroid_sf"/>
</dbReference>
<feature type="domain" description="Cytochrome b5 heme-binding" evidence="21">
    <location>
        <begin position="554"/>
        <end position="629"/>
    </location>
</feature>
<evidence type="ECO:0000256" key="5">
    <source>
        <dbReference type="ARBA" id="ARBA00011738"/>
    </source>
</evidence>
<dbReference type="PRINTS" id="PR00363">
    <property type="entry name" value="CYTOCHROMEB5"/>
</dbReference>
<evidence type="ECO:0000256" key="4">
    <source>
        <dbReference type="ARBA" id="ARBA00006253"/>
    </source>
</evidence>
<comment type="function">
    <text evidence="3">Nitrate reductase is a key enzyme involved in the first step of nitrate assimilation in plants, fungi and bacteria.</text>
</comment>
<dbReference type="Proteomes" id="UP000006039">
    <property type="component" value="Unassembled WGS sequence"/>
</dbReference>
<dbReference type="InterPro" id="IPR017938">
    <property type="entry name" value="Riboflavin_synthase-like_b-brl"/>
</dbReference>
<comment type="subunit">
    <text evidence="5">Homodimer.</text>
</comment>
<dbReference type="InterPro" id="IPR014756">
    <property type="entry name" value="Ig_E-set"/>
</dbReference>
<name>J3NS65_GAET3</name>
<feature type="domain" description="FAD-binding FR-type" evidence="22">
    <location>
        <begin position="658"/>
        <end position="772"/>
    </location>
</feature>
<evidence type="ECO:0000256" key="8">
    <source>
        <dbReference type="ARBA" id="ARBA00022505"/>
    </source>
</evidence>
<dbReference type="InterPro" id="IPR005066">
    <property type="entry name" value="MoCF_OxRdtse_dimer"/>
</dbReference>
<dbReference type="GO" id="GO:0043546">
    <property type="term" value="F:molybdopterin cofactor binding"/>
    <property type="evidence" value="ECO:0007669"/>
    <property type="project" value="TreeGrafter"/>
</dbReference>
<reference evidence="23" key="3">
    <citation type="submission" date="2010-09" db="EMBL/GenBank/DDBJ databases">
        <title>Annotation of Gaeumannomyces graminis var. tritici R3-111a-1.</title>
        <authorList>
            <consortium name="The Broad Institute Genome Sequencing Platform"/>
            <person name="Ma L.-J."/>
            <person name="Dead R."/>
            <person name="Young S.K."/>
            <person name="Zeng Q."/>
            <person name="Gargeya S."/>
            <person name="Fitzgerald M."/>
            <person name="Haas B."/>
            <person name="Abouelleil A."/>
            <person name="Alvarado L."/>
            <person name="Arachchi H.M."/>
            <person name="Berlin A."/>
            <person name="Brown A."/>
            <person name="Chapman S.B."/>
            <person name="Chen Z."/>
            <person name="Dunbar C."/>
            <person name="Freedman E."/>
            <person name="Gearin G."/>
            <person name="Gellesch M."/>
            <person name="Goldberg J."/>
            <person name="Griggs A."/>
            <person name="Gujja S."/>
            <person name="Heiman D."/>
            <person name="Howarth C."/>
            <person name="Larson L."/>
            <person name="Lui A."/>
            <person name="MacDonald P.J.P."/>
            <person name="Mehta T."/>
            <person name="Montmayeur A."/>
            <person name="Murphy C."/>
            <person name="Neiman D."/>
            <person name="Pearson M."/>
            <person name="Priest M."/>
            <person name="Roberts A."/>
            <person name="Saif S."/>
            <person name="Shea T."/>
            <person name="Shenoy N."/>
            <person name="Sisk P."/>
            <person name="Stolte C."/>
            <person name="Sykes S."/>
            <person name="Yandava C."/>
            <person name="Wortman J."/>
            <person name="Nusbaum C."/>
            <person name="Birren B."/>
        </authorList>
    </citation>
    <scope>NUCLEOTIDE SEQUENCE</scope>
    <source>
        <strain evidence="23">R3-111a-1</strain>
    </source>
</reference>
<gene>
    <name evidence="24" type="primary">20344569</name>
    <name evidence="23" type="ORF">GGTG_04111</name>
</gene>
<dbReference type="PROSITE" id="PS51384">
    <property type="entry name" value="FAD_FR"/>
    <property type="match status" value="1"/>
</dbReference>
<reference evidence="23" key="2">
    <citation type="submission" date="2010-07" db="EMBL/GenBank/DDBJ databases">
        <authorList>
            <consortium name="The Broad Institute Genome Sequencing Platform"/>
            <consortium name="Broad Institute Genome Sequencing Center for Infectious Disease"/>
            <person name="Ma L.-J."/>
            <person name="Dead R."/>
            <person name="Young S."/>
            <person name="Zeng Q."/>
            <person name="Koehrsen M."/>
            <person name="Alvarado L."/>
            <person name="Berlin A."/>
            <person name="Chapman S.B."/>
            <person name="Chen Z."/>
            <person name="Freedman E."/>
            <person name="Gellesch M."/>
            <person name="Goldberg J."/>
            <person name="Griggs A."/>
            <person name="Gujja S."/>
            <person name="Heilman E.R."/>
            <person name="Heiman D."/>
            <person name="Hepburn T."/>
            <person name="Howarth C."/>
            <person name="Jen D."/>
            <person name="Larson L."/>
            <person name="Mehta T."/>
            <person name="Neiman D."/>
            <person name="Pearson M."/>
            <person name="Roberts A."/>
            <person name="Saif S."/>
            <person name="Shea T."/>
            <person name="Shenoy N."/>
            <person name="Sisk P."/>
            <person name="Stolte C."/>
            <person name="Sykes S."/>
            <person name="Walk T."/>
            <person name="White J."/>
            <person name="Yandava C."/>
            <person name="Haas B."/>
            <person name="Nusbaum C."/>
            <person name="Birren B."/>
        </authorList>
    </citation>
    <scope>NUCLEOTIDE SEQUENCE</scope>
    <source>
        <strain evidence="23">R3-111a-1</strain>
    </source>
</reference>
<evidence type="ECO:0000256" key="10">
    <source>
        <dbReference type="ARBA" id="ARBA00022630"/>
    </source>
</evidence>
<dbReference type="InterPro" id="IPR039261">
    <property type="entry name" value="FNR_nucleotide-bd"/>
</dbReference>
<dbReference type="SUPFAM" id="SSF56524">
    <property type="entry name" value="Oxidoreductase molybdopterin-binding domain"/>
    <property type="match status" value="1"/>
</dbReference>
<keyword evidence="25" id="KW-1185">Reference proteome</keyword>